<dbReference type="OMA" id="GSHFLMT"/>
<dbReference type="PANTHER" id="PTHR14889">
    <property type="entry name" value="RCG36411"/>
    <property type="match status" value="1"/>
</dbReference>
<reference evidence="3" key="2">
    <citation type="journal article" date="2007" name="PLoS Biol.">
        <title>Survey sequencing and comparative analysis of the elephant shark (Callorhinchus milii) genome.</title>
        <authorList>
            <person name="Venkatesh B."/>
            <person name="Kirkness E.F."/>
            <person name="Loh Y.H."/>
            <person name="Halpern A.L."/>
            <person name="Lee A.P."/>
            <person name="Johnson J."/>
            <person name="Dandona N."/>
            <person name="Viswanathan L.D."/>
            <person name="Tay A."/>
            <person name="Venter J.C."/>
            <person name="Strausberg R.L."/>
            <person name="Brenner S."/>
        </authorList>
    </citation>
    <scope>NUCLEOTIDE SEQUENCE [LARGE SCALE GENOMIC DNA]</scope>
</reference>
<dbReference type="Ensembl" id="ENSCMIT00000014904.1">
    <property type="protein sequence ID" value="ENSCMIP00000014593.1"/>
    <property type="gene ID" value="ENSCMIG00000007214.1"/>
</dbReference>
<protein>
    <submittedName>
        <fullName evidence="2">Uncharacterized protein</fullName>
    </submittedName>
</protein>
<evidence type="ECO:0000313" key="3">
    <source>
        <dbReference type="Proteomes" id="UP000314986"/>
    </source>
</evidence>
<evidence type="ECO:0000256" key="1">
    <source>
        <dbReference type="SAM" id="MobiDB-lite"/>
    </source>
</evidence>
<dbReference type="PANTHER" id="PTHR14889:SF3">
    <property type="entry name" value="TLR ADAPTER INTERACTING WITH SLC15A4 ON THE LYSOSOME"/>
    <property type="match status" value="1"/>
</dbReference>
<dbReference type="STRING" id="7868.ENSCMIP00000014593"/>
<name>A0A4W3HCH9_CALMI</name>
<dbReference type="GO" id="GO:0034121">
    <property type="term" value="P:regulation of toll-like receptor signaling pathway"/>
    <property type="evidence" value="ECO:0007669"/>
    <property type="project" value="InterPro"/>
</dbReference>
<dbReference type="AlphaFoldDB" id="A0A4W3HCH9"/>
<organism evidence="2 3">
    <name type="scientific">Callorhinchus milii</name>
    <name type="common">Ghost shark</name>
    <dbReference type="NCBI Taxonomy" id="7868"/>
    <lineage>
        <taxon>Eukaryota</taxon>
        <taxon>Metazoa</taxon>
        <taxon>Chordata</taxon>
        <taxon>Craniata</taxon>
        <taxon>Vertebrata</taxon>
        <taxon>Chondrichthyes</taxon>
        <taxon>Holocephali</taxon>
        <taxon>Chimaeriformes</taxon>
        <taxon>Callorhinchidae</taxon>
        <taxon>Callorhinchus</taxon>
    </lineage>
</organism>
<accession>A0A4W3HCH9</accession>
<reference evidence="2" key="5">
    <citation type="submission" date="2025-09" db="UniProtKB">
        <authorList>
            <consortium name="Ensembl"/>
        </authorList>
    </citation>
    <scope>IDENTIFICATION</scope>
</reference>
<reference evidence="3" key="3">
    <citation type="journal article" date="2014" name="Nature">
        <title>Elephant shark genome provides unique insights into gnathostome evolution.</title>
        <authorList>
            <consortium name="International Elephant Shark Genome Sequencing Consortium"/>
            <person name="Venkatesh B."/>
            <person name="Lee A.P."/>
            <person name="Ravi V."/>
            <person name="Maurya A.K."/>
            <person name="Lian M.M."/>
            <person name="Swann J.B."/>
            <person name="Ohta Y."/>
            <person name="Flajnik M.F."/>
            <person name="Sutoh Y."/>
            <person name="Kasahara M."/>
            <person name="Hoon S."/>
            <person name="Gangu V."/>
            <person name="Roy S.W."/>
            <person name="Irimia M."/>
            <person name="Korzh V."/>
            <person name="Kondrychyn I."/>
            <person name="Lim Z.W."/>
            <person name="Tay B.H."/>
            <person name="Tohari S."/>
            <person name="Kong K.W."/>
            <person name="Ho S."/>
            <person name="Lorente-Galdos B."/>
            <person name="Quilez J."/>
            <person name="Marques-Bonet T."/>
            <person name="Raney B.J."/>
            <person name="Ingham P.W."/>
            <person name="Tay A."/>
            <person name="Hillier L.W."/>
            <person name="Minx P."/>
            <person name="Boehm T."/>
            <person name="Wilson R.K."/>
            <person name="Brenner S."/>
            <person name="Warren W.C."/>
        </authorList>
    </citation>
    <scope>NUCLEOTIDE SEQUENCE [LARGE SCALE GENOMIC DNA]</scope>
</reference>
<feature type="region of interest" description="Disordered" evidence="1">
    <location>
        <begin position="306"/>
        <end position="326"/>
    </location>
</feature>
<dbReference type="InterPro" id="IPR027869">
    <property type="entry name" value="TASL"/>
</dbReference>
<dbReference type="InParanoid" id="A0A4W3HCH9"/>
<keyword evidence="3" id="KW-1185">Reference proteome</keyword>
<dbReference type="GeneTree" id="ENSGT00390000011425"/>
<sequence>MWNYFYNVIKIMTSSNLWALFCQTRNIFRYECQQCDAGQGIQSKLGVLGNIVQEKAESLQAQEKETSNGGNTWIPVFTKQTSDVLGIPNTSAYSAKPLDLYTSCSSICKSYTDLQIAGHITPNSCTSSGCFMSDDYELSSCNFSQVDDSAACNSFPASQCESQQLSRVDTFLSSDRSILLQRQPLTNSVLNNYMEQKIAELYKQYLQDCLAKCASPTKILSSNFLMANMDQISLQISQEKNMETTKAKDMVINCLLSVACAPNSSEISTPNLQISLNNSNQQTDGKAKKKRNNILLNYFTELLFPPLPPPTPPPRPTTHPPSTAWI</sequence>
<dbReference type="Pfam" id="PF15133">
    <property type="entry name" value="TASL"/>
    <property type="match status" value="1"/>
</dbReference>
<reference evidence="2" key="4">
    <citation type="submission" date="2025-08" db="UniProtKB">
        <authorList>
            <consortium name="Ensembl"/>
        </authorList>
    </citation>
    <scope>IDENTIFICATION</scope>
</reference>
<dbReference type="GO" id="GO:0035751">
    <property type="term" value="P:regulation of lysosomal lumen pH"/>
    <property type="evidence" value="ECO:0007669"/>
    <property type="project" value="TreeGrafter"/>
</dbReference>
<evidence type="ECO:0000313" key="2">
    <source>
        <dbReference type="Ensembl" id="ENSCMIP00000014593.1"/>
    </source>
</evidence>
<dbReference type="Proteomes" id="UP000314986">
    <property type="component" value="Unassembled WGS sequence"/>
</dbReference>
<proteinExistence type="predicted"/>
<feature type="compositionally biased region" description="Pro residues" evidence="1">
    <location>
        <begin position="306"/>
        <end position="319"/>
    </location>
</feature>
<reference evidence="3" key="1">
    <citation type="journal article" date="2006" name="Science">
        <title>Ancient noncoding elements conserved in the human genome.</title>
        <authorList>
            <person name="Venkatesh B."/>
            <person name="Kirkness E.F."/>
            <person name="Loh Y.H."/>
            <person name="Halpern A.L."/>
            <person name="Lee A.P."/>
            <person name="Johnson J."/>
            <person name="Dandona N."/>
            <person name="Viswanathan L.D."/>
            <person name="Tay A."/>
            <person name="Venter J.C."/>
            <person name="Strausberg R.L."/>
            <person name="Brenner S."/>
        </authorList>
    </citation>
    <scope>NUCLEOTIDE SEQUENCE [LARGE SCALE GENOMIC DNA]</scope>
</reference>